<evidence type="ECO:0000313" key="3">
    <source>
        <dbReference type="EMBL" id="ODR95794.1"/>
    </source>
</evidence>
<keyword evidence="1" id="KW-1133">Transmembrane helix</keyword>
<evidence type="ECO:0000259" key="2">
    <source>
        <dbReference type="Pfam" id="PF04536"/>
    </source>
</evidence>
<dbReference type="EMBL" id="LPWE01000010">
    <property type="protein sequence ID" value="ODR95794.1"/>
    <property type="molecule type" value="Genomic_DNA"/>
</dbReference>
<keyword evidence="4" id="KW-1185">Reference proteome</keyword>
<evidence type="ECO:0000313" key="4">
    <source>
        <dbReference type="Proteomes" id="UP000094172"/>
    </source>
</evidence>
<reference evidence="3 4" key="1">
    <citation type="journal article" date="2016" name="Environ. Microbiol.">
        <title>New Methyloceanibacter diversity from North Sea sediments includes methanotroph containing solely the soluble methane monooxygenase.</title>
        <authorList>
            <person name="Vekeman B."/>
            <person name="Kerckhof F.M."/>
            <person name="Cremers G."/>
            <person name="de Vos P."/>
            <person name="Vandamme P."/>
            <person name="Boon N."/>
            <person name="Op den Camp H.J."/>
            <person name="Heylen K."/>
        </authorList>
    </citation>
    <scope>NUCLEOTIDE SEQUENCE [LARGE SCALE GENOMIC DNA]</scope>
    <source>
        <strain evidence="3 4">R-67176</strain>
    </source>
</reference>
<dbReference type="Pfam" id="PF04536">
    <property type="entry name" value="TPM_phosphatase"/>
    <property type="match status" value="1"/>
</dbReference>
<protein>
    <recommendedName>
        <fullName evidence="2">TPM domain-containing protein</fullName>
    </recommendedName>
</protein>
<dbReference type="PANTHER" id="PTHR30373">
    <property type="entry name" value="UPF0603 PROTEIN YGCG"/>
    <property type="match status" value="1"/>
</dbReference>
<dbReference type="RefSeq" id="WP_069443986.1">
    <property type="nucleotide sequence ID" value="NZ_LPWE01000010.1"/>
</dbReference>
<feature type="transmembrane region" description="Helical" evidence="1">
    <location>
        <begin position="37"/>
        <end position="59"/>
    </location>
</feature>
<feature type="transmembrane region" description="Helical" evidence="1">
    <location>
        <begin position="66"/>
        <end position="84"/>
    </location>
</feature>
<feature type="domain" description="TPM" evidence="2">
    <location>
        <begin position="104"/>
        <end position="179"/>
    </location>
</feature>
<accession>A0A1E3VQI9</accession>
<dbReference type="InterPro" id="IPR007621">
    <property type="entry name" value="TPM_dom"/>
</dbReference>
<gene>
    <name evidence="3" type="ORF">AUC70_02670</name>
</gene>
<name>A0A1E3VQI9_9HYPH</name>
<dbReference type="AlphaFoldDB" id="A0A1E3VQI9"/>
<dbReference type="STRING" id="1774970.AUC70_02670"/>
<dbReference type="Proteomes" id="UP000094172">
    <property type="component" value="Unassembled WGS sequence"/>
</dbReference>
<sequence length="209" mass="22990">MKPFTPAEHEAVSAIARAELKTSGEIVIVVAESSSGYYFFALLCAALLALAVPLPFIHLTKWPIEYVYLTQLAVFAAGVLLVQWPPVRVALAPGRLKRRRAHLRALQQFLAQNLHTTKGRTGVLVYVSDAERYAEVIADNGIYEKVPQNVWDDLIADLTAKIGRGDRVQGLIAAAERCGDILAEHFPPGPLGEDELPNHLIVLDAERYV</sequence>
<dbReference type="PANTHER" id="PTHR30373:SF8">
    <property type="entry name" value="BLL7265 PROTEIN"/>
    <property type="match status" value="1"/>
</dbReference>
<comment type="caution">
    <text evidence="3">The sequence shown here is derived from an EMBL/GenBank/DDBJ whole genome shotgun (WGS) entry which is preliminary data.</text>
</comment>
<proteinExistence type="predicted"/>
<organism evidence="3 4">
    <name type="scientific">Methyloceanibacter stevinii</name>
    <dbReference type="NCBI Taxonomy" id="1774970"/>
    <lineage>
        <taxon>Bacteria</taxon>
        <taxon>Pseudomonadati</taxon>
        <taxon>Pseudomonadota</taxon>
        <taxon>Alphaproteobacteria</taxon>
        <taxon>Hyphomicrobiales</taxon>
        <taxon>Hyphomicrobiaceae</taxon>
        <taxon>Methyloceanibacter</taxon>
    </lineage>
</organism>
<dbReference type="Gene3D" id="3.10.310.50">
    <property type="match status" value="1"/>
</dbReference>
<evidence type="ECO:0000256" key="1">
    <source>
        <dbReference type="SAM" id="Phobius"/>
    </source>
</evidence>
<keyword evidence="1" id="KW-0812">Transmembrane</keyword>
<keyword evidence="1" id="KW-0472">Membrane</keyword>